<keyword evidence="6" id="KW-1185">Reference proteome</keyword>
<dbReference type="GO" id="GO:0000922">
    <property type="term" value="C:spindle pole"/>
    <property type="evidence" value="ECO:0007669"/>
    <property type="project" value="TreeGrafter"/>
</dbReference>
<dbReference type="GO" id="GO:0005737">
    <property type="term" value="C:cytoplasm"/>
    <property type="evidence" value="ECO:0007669"/>
    <property type="project" value="UniProtKB-SubCell"/>
</dbReference>
<dbReference type="PANTHER" id="PTHR22706:SF1">
    <property type="entry name" value="ASSEMBLY FACTOR FOR SPINDLE MICROTUBULES"/>
    <property type="match status" value="1"/>
</dbReference>
<evidence type="ECO:0000256" key="2">
    <source>
        <dbReference type="ARBA" id="ARBA00022490"/>
    </source>
</evidence>
<keyword evidence="2" id="KW-0963">Cytoplasm</keyword>
<evidence type="ECO:0000256" key="3">
    <source>
        <dbReference type="ARBA" id="ARBA00022860"/>
    </source>
</evidence>
<dbReference type="GO" id="GO:0000278">
    <property type="term" value="P:mitotic cell cycle"/>
    <property type="evidence" value="ECO:0007669"/>
    <property type="project" value="TreeGrafter"/>
</dbReference>
<dbReference type="Proteomes" id="UP000801492">
    <property type="component" value="Unassembled WGS sequence"/>
</dbReference>
<feature type="region of interest" description="Disordered" evidence="4">
    <location>
        <begin position="1"/>
        <end position="21"/>
    </location>
</feature>
<organism evidence="5 6">
    <name type="scientific">Ignelater luminosus</name>
    <name type="common">Cucubano</name>
    <name type="synonym">Pyrophorus luminosus</name>
    <dbReference type="NCBI Taxonomy" id="2038154"/>
    <lineage>
        <taxon>Eukaryota</taxon>
        <taxon>Metazoa</taxon>
        <taxon>Ecdysozoa</taxon>
        <taxon>Arthropoda</taxon>
        <taxon>Hexapoda</taxon>
        <taxon>Insecta</taxon>
        <taxon>Pterygota</taxon>
        <taxon>Neoptera</taxon>
        <taxon>Endopterygota</taxon>
        <taxon>Coleoptera</taxon>
        <taxon>Polyphaga</taxon>
        <taxon>Elateriformia</taxon>
        <taxon>Elateroidea</taxon>
        <taxon>Elateridae</taxon>
        <taxon>Agrypninae</taxon>
        <taxon>Pyrophorini</taxon>
        <taxon>Ignelater</taxon>
    </lineage>
</organism>
<dbReference type="GO" id="GO:0005516">
    <property type="term" value="F:calmodulin binding"/>
    <property type="evidence" value="ECO:0007669"/>
    <property type="project" value="UniProtKB-KW"/>
</dbReference>
<evidence type="ECO:0008006" key="7">
    <source>
        <dbReference type="Google" id="ProtNLM"/>
    </source>
</evidence>
<evidence type="ECO:0000313" key="5">
    <source>
        <dbReference type="EMBL" id="KAF2885301.1"/>
    </source>
</evidence>
<reference evidence="5" key="1">
    <citation type="submission" date="2019-08" db="EMBL/GenBank/DDBJ databases">
        <title>The genome of the North American firefly Photinus pyralis.</title>
        <authorList>
            <consortium name="Photinus pyralis genome working group"/>
            <person name="Fallon T.R."/>
            <person name="Sander Lower S.E."/>
            <person name="Weng J.-K."/>
        </authorList>
    </citation>
    <scope>NUCLEOTIDE SEQUENCE</scope>
    <source>
        <strain evidence="5">TRF0915ILg1</strain>
        <tissue evidence="5">Whole body</tissue>
    </source>
</reference>
<dbReference type="GO" id="GO:0007051">
    <property type="term" value="P:spindle organization"/>
    <property type="evidence" value="ECO:0007669"/>
    <property type="project" value="TreeGrafter"/>
</dbReference>
<evidence type="ECO:0000256" key="1">
    <source>
        <dbReference type="ARBA" id="ARBA00004496"/>
    </source>
</evidence>
<evidence type="ECO:0000256" key="4">
    <source>
        <dbReference type="SAM" id="MobiDB-lite"/>
    </source>
</evidence>
<dbReference type="InterPro" id="IPR051185">
    <property type="entry name" value="ASPM"/>
</dbReference>
<comment type="caution">
    <text evidence="5">The sequence shown here is derived from an EMBL/GenBank/DDBJ whole genome shotgun (WGS) entry which is preliminary data.</text>
</comment>
<gene>
    <name evidence="5" type="ORF">ILUMI_20867</name>
</gene>
<dbReference type="PROSITE" id="PS50096">
    <property type="entry name" value="IQ"/>
    <property type="match status" value="1"/>
</dbReference>
<dbReference type="OrthoDB" id="2148418at2759"/>
<dbReference type="EMBL" id="VTPC01089971">
    <property type="protein sequence ID" value="KAF2885301.1"/>
    <property type="molecule type" value="Genomic_DNA"/>
</dbReference>
<sequence>MKEWRSRSNNSGTKKQIPEESKCDIGTKPEVIILGDDKSLANISSKTYIKGNVSSKTNVEGNVSSETYTVNGNLSCDTYVKDNSNSVNILPYSSKNIMLTPLRGKSPLFEESCSDRNSVLLSPIVKDASVLRQANVSGENIRSIIKTHLWCGDKNKCLNLINEGERNSVQANNLTKSLKRKSTSVFNVSSPKKLVLDGSKRTPDHFPNLKWNRSKPVQVKQYVRSIEYLDPIMTAKGAALFLQTRFRARNVMKTEMKKDVAEFHQLQCATIMLQRRFRAIRVMKAELVKFQQLKKTVVAIQRRFRTNQLIRKCTIEFQQARNAIISLQRRFRANKARRRFRTNRAMYMERLRFVKLKKAVLVFQTQFRRLKETENDRKEFLEILRRAVATLKIQRYHFCKQYPQIKKIRENVEELTSKAVPYDTLGNRRQRALQKLISIAPTLWQIIHALEDLEFITRRYRDTCVKMNNLLSEQLYITISLTNRSPSEMQACTVATSILSISVNIHQHNHQLGFLNTWITLLQ</sequence>
<evidence type="ECO:0000313" key="6">
    <source>
        <dbReference type="Proteomes" id="UP000801492"/>
    </source>
</evidence>
<keyword evidence="3" id="KW-0112">Calmodulin-binding</keyword>
<comment type="subcellular location">
    <subcellularLocation>
        <location evidence="1">Cytoplasm</location>
    </subcellularLocation>
</comment>
<accession>A0A8K0G458</accession>
<proteinExistence type="predicted"/>
<protein>
    <recommendedName>
        <fullName evidence="7">Abnormal spindle-like microcephaly-associated protein</fullName>
    </recommendedName>
</protein>
<dbReference type="AlphaFoldDB" id="A0A8K0G458"/>
<dbReference type="GO" id="GO:0051295">
    <property type="term" value="P:establishment of meiotic spindle localization"/>
    <property type="evidence" value="ECO:0007669"/>
    <property type="project" value="TreeGrafter"/>
</dbReference>
<name>A0A8K0G458_IGNLU</name>
<dbReference type="PANTHER" id="PTHR22706">
    <property type="entry name" value="ASSEMBLY FACTOR FOR SPINDLE MICROTUBULES"/>
    <property type="match status" value="1"/>
</dbReference>